<feature type="chain" id="PRO_5025636991" evidence="2">
    <location>
        <begin position="29"/>
        <end position="80"/>
    </location>
</feature>
<evidence type="ECO:0000256" key="2">
    <source>
        <dbReference type="SAM" id="SignalP"/>
    </source>
</evidence>
<protein>
    <submittedName>
        <fullName evidence="3">Uncharacterized protein</fullName>
    </submittedName>
</protein>
<reference evidence="4" key="1">
    <citation type="journal article" date="2020" name="Nat. Commun.">
        <title>Genome sequence of the cluster root forming white lupin.</title>
        <authorList>
            <person name="Hufnagel B."/>
            <person name="Marques A."/>
            <person name="Soriano A."/>
            <person name="Marques L."/>
            <person name="Divol F."/>
            <person name="Doumas P."/>
            <person name="Sallet E."/>
            <person name="Mancinotti D."/>
            <person name="Carrere S."/>
            <person name="Marande W."/>
            <person name="Arribat S."/>
            <person name="Keller J."/>
            <person name="Huneau C."/>
            <person name="Blein T."/>
            <person name="Aime D."/>
            <person name="Laguerre M."/>
            <person name="Taylor J."/>
            <person name="Schubert V."/>
            <person name="Nelson M."/>
            <person name="Geu-Flores F."/>
            <person name="Crespi M."/>
            <person name="Gallardo-Guerrero K."/>
            <person name="Delaux P.-M."/>
            <person name="Salse J."/>
            <person name="Berges H."/>
            <person name="Guyot R."/>
            <person name="Gouzy J."/>
            <person name="Peret B."/>
        </authorList>
    </citation>
    <scope>NUCLEOTIDE SEQUENCE [LARGE SCALE GENOMIC DNA]</scope>
    <source>
        <strain evidence="4">cv. Amiga</strain>
    </source>
</reference>
<dbReference type="EMBL" id="WOCE01000015">
    <property type="protein sequence ID" value="KAE9598074.1"/>
    <property type="molecule type" value="Genomic_DNA"/>
</dbReference>
<feature type="region of interest" description="Disordered" evidence="1">
    <location>
        <begin position="35"/>
        <end position="80"/>
    </location>
</feature>
<organism evidence="3 4">
    <name type="scientific">Lupinus albus</name>
    <name type="common">White lupine</name>
    <name type="synonym">Lupinus termis</name>
    <dbReference type="NCBI Taxonomy" id="3870"/>
    <lineage>
        <taxon>Eukaryota</taxon>
        <taxon>Viridiplantae</taxon>
        <taxon>Streptophyta</taxon>
        <taxon>Embryophyta</taxon>
        <taxon>Tracheophyta</taxon>
        <taxon>Spermatophyta</taxon>
        <taxon>Magnoliopsida</taxon>
        <taxon>eudicotyledons</taxon>
        <taxon>Gunneridae</taxon>
        <taxon>Pentapetalae</taxon>
        <taxon>rosids</taxon>
        <taxon>fabids</taxon>
        <taxon>Fabales</taxon>
        <taxon>Fabaceae</taxon>
        <taxon>Papilionoideae</taxon>
        <taxon>50 kb inversion clade</taxon>
        <taxon>genistoids sensu lato</taxon>
        <taxon>core genistoids</taxon>
        <taxon>Genisteae</taxon>
        <taxon>Lupinus</taxon>
    </lineage>
</organism>
<dbReference type="OrthoDB" id="1431043at2759"/>
<keyword evidence="2" id="KW-0732">Signal</keyword>
<sequence length="80" mass="8618">MKGWSIALAATFALTLLLLLSTCSTTIAKAEIQPSTEKVHSLPLTKSSSSHQKAKKCPSKQVGSSFRRIPPTKSNPTHNK</sequence>
<evidence type="ECO:0000313" key="3">
    <source>
        <dbReference type="EMBL" id="KAE9598074.1"/>
    </source>
</evidence>
<name>A0A6A4PAY8_LUPAL</name>
<proteinExistence type="predicted"/>
<dbReference type="Proteomes" id="UP000447434">
    <property type="component" value="Chromosome 15"/>
</dbReference>
<evidence type="ECO:0000313" key="4">
    <source>
        <dbReference type="Proteomes" id="UP000447434"/>
    </source>
</evidence>
<evidence type="ECO:0000256" key="1">
    <source>
        <dbReference type="SAM" id="MobiDB-lite"/>
    </source>
</evidence>
<gene>
    <name evidence="3" type="ORF">Lalb_Chr15g0076681</name>
</gene>
<comment type="caution">
    <text evidence="3">The sequence shown here is derived from an EMBL/GenBank/DDBJ whole genome shotgun (WGS) entry which is preliminary data.</text>
</comment>
<dbReference type="AlphaFoldDB" id="A0A6A4PAY8"/>
<feature type="signal peptide" evidence="2">
    <location>
        <begin position="1"/>
        <end position="28"/>
    </location>
</feature>
<keyword evidence="4" id="KW-1185">Reference proteome</keyword>
<accession>A0A6A4PAY8</accession>